<dbReference type="Pfam" id="PF03169">
    <property type="entry name" value="OPT"/>
    <property type="match status" value="1"/>
</dbReference>
<protein>
    <recommendedName>
        <fullName evidence="11">OPT superfamily oligopeptide transporter</fullName>
    </recommendedName>
</protein>
<feature type="transmembrane region" description="Helical" evidence="8">
    <location>
        <begin position="111"/>
        <end position="130"/>
    </location>
</feature>
<feature type="transmembrane region" description="Helical" evidence="8">
    <location>
        <begin position="444"/>
        <end position="464"/>
    </location>
</feature>
<dbReference type="GO" id="GO:0000329">
    <property type="term" value="C:fungal-type vacuole membrane"/>
    <property type="evidence" value="ECO:0007669"/>
    <property type="project" value="TreeGrafter"/>
</dbReference>
<dbReference type="GO" id="GO:0035673">
    <property type="term" value="F:oligopeptide transmembrane transporter activity"/>
    <property type="evidence" value="ECO:0007669"/>
    <property type="project" value="InterPro"/>
</dbReference>
<keyword evidence="10" id="KW-1185">Reference proteome</keyword>
<keyword evidence="5 8" id="KW-1133">Transmembrane helix</keyword>
<gene>
    <name evidence="9" type="ORF">LTR91_003211</name>
</gene>
<dbReference type="PANTHER" id="PTHR31645:SF3">
    <property type="entry name" value="OLIGOPEPTIDE TRANSPORTER"/>
    <property type="match status" value="1"/>
</dbReference>
<feature type="transmembrane region" description="Helical" evidence="8">
    <location>
        <begin position="380"/>
        <end position="398"/>
    </location>
</feature>
<organism evidence="9 10">
    <name type="scientific">Friedmanniomyces endolithicus</name>
    <dbReference type="NCBI Taxonomy" id="329885"/>
    <lineage>
        <taxon>Eukaryota</taxon>
        <taxon>Fungi</taxon>
        <taxon>Dikarya</taxon>
        <taxon>Ascomycota</taxon>
        <taxon>Pezizomycotina</taxon>
        <taxon>Dothideomycetes</taxon>
        <taxon>Dothideomycetidae</taxon>
        <taxon>Mycosphaerellales</taxon>
        <taxon>Teratosphaeriaceae</taxon>
        <taxon>Friedmanniomyces</taxon>
    </lineage>
</organism>
<feature type="transmembrane region" description="Helical" evidence="8">
    <location>
        <begin position="694"/>
        <end position="721"/>
    </location>
</feature>
<evidence type="ECO:0000256" key="4">
    <source>
        <dbReference type="ARBA" id="ARBA00022692"/>
    </source>
</evidence>
<evidence type="ECO:0008006" key="11">
    <source>
        <dbReference type="Google" id="ProtNLM"/>
    </source>
</evidence>
<evidence type="ECO:0000313" key="10">
    <source>
        <dbReference type="Proteomes" id="UP001175353"/>
    </source>
</evidence>
<feature type="transmembrane region" description="Helical" evidence="8">
    <location>
        <begin position="87"/>
        <end position="105"/>
    </location>
</feature>
<evidence type="ECO:0000256" key="5">
    <source>
        <dbReference type="ARBA" id="ARBA00022989"/>
    </source>
</evidence>
<evidence type="ECO:0000256" key="8">
    <source>
        <dbReference type="SAM" id="Phobius"/>
    </source>
</evidence>
<keyword evidence="4 8" id="KW-0812">Transmembrane</keyword>
<dbReference type="EMBL" id="JAUJLE010000016">
    <property type="protein sequence ID" value="KAK1008143.1"/>
    <property type="molecule type" value="Genomic_DNA"/>
</dbReference>
<feature type="transmembrane region" description="Helical" evidence="8">
    <location>
        <begin position="660"/>
        <end position="688"/>
    </location>
</feature>
<dbReference type="Proteomes" id="UP001175353">
    <property type="component" value="Unassembled WGS sequence"/>
</dbReference>
<evidence type="ECO:0000256" key="6">
    <source>
        <dbReference type="ARBA" id="ARBA00023136"/>
    </source>
</evidence>
<evidence type="ECO:0000256" key="7">
    <source>
        <dbReference type="SAM" id="MobiDB-lite"/>
    </source>
</evidence>
<evidence type="ECO:0000313" key="9">
    <source>
        <dbReference type="EMBL" id="KAK1008143.1"/>
    </source>
</evidence>
<evidence type="ECO:0000256" key="2">
    <source>
        <dbReference type="ARBA" id="ARBA00008807"/>
    </source>
</evidence>
<dbReference type="InterPro" id="IPR004813">
    <property type="entry name" value="OPT"/>
</dbReference>
<comment type="similarity">
    <text evidence="2">Belongs to the oligopeptide OPT transporter family.</text>
</comment>
<comment type="subcellular location">
    <subcellularLocation>
        <location evidence="1">Membrane</location>
        <topology evidence="1">Multi-pass membrane protein</topology>
    </subcellularLocation>
</comment>
<feature type="transmembrane region" description="Helical" evidence="8">
    <location>
        <begin position="326"/>
        <end position="348"/>
    </location>
</feature>
<keyword evidence="3" id="KW-0813">Transport</keyword>
<dbReference type="InterPro" id="IPR045035">
    <property type="entry name" value="YSL-like"/>
</dbReference>
<feature type="transmembrane region" description="Helical" evidence="8">
    <location>
        <begin position="151"/>
        <end position="173"/>
    </location>
</feature>
<name>A0AAN6QZT2_9PEZI</name>
<accession>A0AAN6QZT2</accession>
<evidence type="ECO:0000256" key="1">
    <source>
        <dbReference type="ARBA" id="ARBA00004141"/>
    </source>
</evidence>
<comment type="caution">
    <text evidence="9">The sequence shown here is derived from an EMBL/GenBank/DDBJ whole genome shotgun (WGS) entry which is preliminary data.</text>
</comment>
<dbReference type="PANTHER" id="PTHR31645">
    <property type="entry name" value="OLIGOPEPTIDE TRANSPORTER YGL114W-RELATED"/>
    <property type="match status" value="1"/>
</dbReference>
<keyword evidence="6 8" id="KW-0472">Membrane</keyword>
<sequence>MSNNGGALGIGSENLELENMTIKELEKDEYKNSSSEPSSVAEKGDVVDIYQTETNRTEPELDILSHEEQFPIDPDAEEETQQLTFRAVFIGCCLGGVIAASNIYLGLKTGWTFGASLFGSIFGFAILKPLSKALPSWAGGGYFGPKENVCVQSAATAAGSLGLIFTSGIPAAYQLGLLNTPKEDFGKLCTFTLACAYYGMFFAIPLRKLYILKQKLPFPSAVAAAYTIRSLHTGKNAEANAKKKTKALLIAFCLAITWRCVSEYAPGILWDWHWGWTLYSIGWKQAVKVENWSWILESVGPDSHPSFTPAFIGVGFIAGQNASYSFFGGAIVAWGIIGPSLVQLGLAFGKPVDPVKYPGYMNYMSMVLDDPVNKPSPRYWLVWPGTMLLLAGSFAEVASNYKTIYASMVQLFEPLTHRFRKQDVKYDESQLIEEPCPPSEMVPIWMWGGGIIISIIFTCLIMGLQFKQNVGVTILAIFFAFLFSFIGAESCGRTNIIPVTSIGNASQLVIGGTTHGHGSISNQQLLNITGGLLALGASEQSADMLGDLKTTHLLRASPRVQFYAQCCGAIVSVFMSVAMYVLFSEAYPCINDLALADKCSFSIPDVGAYRAIAVAVTSTSLPVPRSSGILCICLMVWAFVQTFLKYRFVPAKYHGYIPNLVGMGIAFILNTTTYPGAMAFGATVAYFWKRNYPAAFGMYCYACAAGMIAGEGLGGIVGAILQIAKVSGNYYGTAIGCPAGAYCG</sequence>
<feature type="region of interest" description="Disordered" evidence="7">
    <location>
        <begin position="26"/>
        <end position="46"/>
    </location>
</feature>
<feature type="transmembrane region" description="Helical" evidence="8">
    <location>
        <begin position="470"/>
        <end position="488"/>
    </location>
</feature>
<dbReference type="AlphaFoldDB" id="A0AAN6QZT2"/>
<dbReference type="NCBIfam" id="TIGR00728">
    <property type="entry name" value="OPT_sfam"/>
    <property type="match status" value="1"/>
</dbReference>
<proteinExistence type="inferred from homology"/>
<feature type="transmembrane region" description="Helical" evidence="8">
    <location>
        <begin position="185"/>
        <end position="206"/>
    </location>
</feature>
<feature type="transmembrane region" description="Helical" evidence="8">
    <location>
        <begin position="562"/>
        <end position="583"/>
    </location>
</feature>
<feature type="transmembrane region" description="Helical" evidence="8">
    <location>
        <begin position="627"/>
        <end position="648"/>
    </location>
</feature>
<evidence type="ECO:0000256" key="3">
    <source>
        <dbReference type="ARBA" id="ARBA00022448"/>
    </source>
</evidence>
<reference evidence="9" key="1">
    <citation type="submission" date="2023-06" db="EMBL/GenBank/DDBJ databases">
        <title>Black Yeasts Isolated from many extreme environments.</title>
        <authorList>
            <person name="Coleine C."/>
            <person name="Stajich J.E."/>
            <person name="Selbmann L."/>
        </authorList>
    </citation>
    <scope>NUCLEOTIDE SEQUENCE</scope>
    <source>
        <strain evidence="9">CCFEE 5200</strain>
    </source>
</reference>